<reference evidence="1" key="2">
    <citation type="submission" date="2013-10" db="EMBL/GenBank/DDBJ databases">
        <authorList>
            <person name="Aslett M."/>
        </authorList>
    </citation>
    <scope>NUCLEOTIDE SEQUENCE [LARGE SCALE GENOMIC DNA]</scope>
    <source>
        <strain evidence="1">Houghton</strain>
    </source>
</reference>
<dbReference type="Proteomes" id="UP000030744">
    <property type="component" value="Unassembled WGS sequence"/>
</dbReference>
<dbReference type="RefSeq" id="XP_037878899.1">
    <property type="nucleotide sequence ID" value="XM_038023045.1"/>
</dbReference>
<organism evidence="1 2">
    <name type="scientific">Eimeria mitis</name>
    <dbReference type="NCBI Taxonomy" id="44415"/>
    <lineage>
        <taxon>Eukaryota</taxon>
        <taxon>Sar</taxon>
        <taxon>Alveolata</taxon>
        <taxon>Apicomplexa</taxon>
        <taxon>Conoidasida</taxon>
        <taxon>Coccidia</taxon>
        <taxon>Eucoccidiorida</taxon>
        <taxon>Eimeriorina</taxon>
        <taxon>Eimeriidae</taxon>
        <taxon>Eimeria</taxon>
    </lineage>
</organism>
<name>U6KII6_9EIME</name>
<keyword evidence="2" id="KW-1185">Reference proteome</keyword>
<dbReference type="OrthoDB" id="347337at2759"/>
<dbReference type="EMBL" id="HG736392">
    <property type="protein sequence ID" value="CDJ36611.1"/>
    <property type="molecule type" value="Genomic_DNA"/>
</dbReference>
<sequence>MDLSPDSLMQCLAAMPKPSPALSICGRGWLALIRPPQLLLRLRKCADLDSQLLRAFFHALYAERSNKEHGGTVEAVSKMNLDHIVDGETDADLDTHEEDPADTLRKVLVSLDDFEAREKMAIDHGGILQRQYEALEAELSASASDNVVSGPPPLVCKSCSKTFYTPAVDGLSRLRFIGLLIAAKEEEQMCQLHEIHQHNFERDGLHLPRLPGLLREGMIVGRVNDLLALTPHCTYAHMFA</sequence>
<gene>
    <name evidence="1" type="ORF">EMH_0091880</name>
</gene>
<proteinExistence type="predicted"/>
<dbReference type="AlphaFoldDB" id="U6KII6"/>
<dbReference type="GeneID" id="60404553"/>
<evidence type="ECO:0000313" key="2">
    <source>
        <dbReference type="Proteomes" id="UP000030744"/>
    </source>
</evidence>
<dbReference type="VEuPathDB" id="ToxoDB:EMH_0091880"/>
<evidence type="ECO:0000313" key="1">
    <source>
        <dbReference type="EMBL" id="CDJ36611.1"/>
    </source>
</evidence>
<accession>U6KII6</accession>
<protein>
    <submittedName>
        <fullName evidence="1">Uncharacterized protein</fullName>
    </submittedName>
</protein>
<reference evidence="1" key="1">
    <citation type="submission" date="2013-10" db="EMBL/GenBank/DDBJ databases">
        <title>Genomic analysis of the causative agents of coccidiosis in chickens.</title>
        <authorList>
            <person name="Reid A.J."/>
            <person name="Blake D."/>
            <person name="Billington K."/>
            <person name="Browne H."/>
            <person name="Dunn M."/>
            <person name="Hung S."/>
            <person name="Kawahara F."/>
            <person name="Miranda-Saavedra D."/>
            <person name="Mourier T."/>
            <person name="Nagra H."/>
            <person name="Otto T.D."/>
            <person name="Rawlings N."/>
            <person name="Sanchez A."/>
            <person name="Sanders M."/>
            <person name="Subramaniam C."/>
            <person name="Tay Y."/>
            <person name="Dear P."/>
            <person name="Doerig C."/>
            <person name="Gruber A."/>
            <person name="Parkinson J."/>
            <person name="Shirley M."/>
            <person name="Wan K.L."/>
            <person name="Berriman M."/>
            <person name="Tomley F."/>
            <person name="Pain A."/>
        </authorList>
    </citation>
    <scope>NUCLEOTIDE SEQUENCE [LARGE SCALE GENOMIC DNA]</scope>
    <source>
        <strain evidence="1">Houghton</strain>
    </source>
</reference>